<name>A0AAD5D8H7_AMBAR</name>
<proteinExistence type="predicted"/>
<feature type="compositionally biased region" description="Polar residues" evidence="1">
    <location>
        <begin position="273"/>
        <end position="293"/>
    </location>
</feature>
<protein>
    <recommendedName>
        <fullName evidence="2">DUF4378 domain-containing protein</fullName>
    </recommendedName>
</protein>
<feature type="region of interest" description="Disordered" evidence="1">
    <location>
        <begin position="273"/>
        <end position="294"/>
    </location>
</feature>
<dbReference type="PANTHER" id="PTHR46836:SF7">
    <property type="entry name" value="PHOSPHATIDYLINOSITOL N-ACETYGLUCOSAMINLYTRANSFERASE SUBUNIT P-LIKE PROTEIN"/>
    <property type="match status" value="1"/>
</dbReference>
<dbReference type="EMBL" id="JAMZMK010005380">
    <property type="protein sequence ID" value="KAI7753590.1"/>
    <property type="molecule type" value="Genomic_DNA"/>
</dbReference>
<dbReference type="InterPro" id="IPR025486">
    <property type="entry name" value="DUF4378"/>
</dbReference>
<dbReference type="AlphaFoldDB" id="A0AAD5D8H7"/>
<comment type="caution">
    <text evidence="3">The sequence shown here is derived from an EMBL/GenBank/DDBJ whole genome shotgun (WGS) entry which is preliminary data.</text>
</comment>
<evidence type="ECO:0000259" key="2">
    <source>
        <dbReference type="Pfam" id="PF14309"/>
    </source>
</evidence>
<dbReference type="Pfam" id="PF14309">
    <property type="entry name" value="DUF4378"/>
    <property type="match status" value="1"/>
</dbReference>
<evidence type="ECO:0000256" key="1">
    <source>
        <dbReference type="SAM" id="MobiDB-lite"/>
    </source>
</evidence>
<evidence type="ECO:0000313" key="4">
    <source>
        <dbReference type="Proteomes" id="UP001206925"/>
    </source>
</evidence>
<accession>A0AAD5D8H7</accession>
<evidence type="ECO:0000313" key="3">
    <source>
        <dbReference type="EMBL" id="KAI7753590.1"/>
    </source>
</evidence>
<gene>
    <name evidence="3" type="ORF">M8C21_021424</name>
</gene>
<reference evidence="3" key="1">
    <citation type="submission" date="2022-06" db="EMBL/GenBank/DDBJ databases">
        <title>Uncovering the hologenomic basis of an extraordinary plant invasion.</title>
        <authorList>
            <person name="Bieker V.C."/>
            <person name="Martin M.D."/>
            <person name="Gilbert T."/>
            <person name="Hodgins K."/>
            <person name="Battlay P."/>
            <person name="Petersen B."/>
            <person name="Wilson J."/>
        </authorList>
    </citation>
    <scope>NUCLEOTIDE SEQUENCE</scope>
    <source>
        <strain evidence="3">AA19_3_7</strain>
        <tissue evidence="3">Leaf</tissue>
    </source>
</reference>
<feature type="domain" description="DUF4378" evidence="2">
    <location>
        <begin position="357"/>
        <end position="493"/>
    </location>
</feature>
<feature type="compositionally biased region" description="Polar residues" evidence="1">
    <location>
        <begin position="335"/>
        <end position="344"/>
    </location>
</feature>
<feature type="region of interest" description="Disordered" evidence="1">
    <location>
        <begin position="56"/>
        <end position="97"/>
    </location>
</feature>
<feature type="region of interest" description="Disordered" evidence="1">
    <location>
        <begin position="314"/>
        <end position="347"/>
    </location>
</feature>
<dbReference type="PANTHER" id="PTHR46836">
    <property type="entry name" value="AFADIN"/>
    <property type="match status" value="1"/>
</dbReference>
<feature type="compositionally biased region" description="Basic and acidic residues" evidence="1">
    <location>
        <begin position="82"/>
        <end position="97"/>
    </location>
</feature>
<sequence length="497" mass="56852">MMASEQNKSSVIANLMSLDALPPRQQQPVYRRQRVFSENYMQRLDSIGLNEKRSRTYRQKPKNKKNLLNKDSCNGMQGLKSPDFDSQTRKNEERSDLGAKSLVLRPSLGRVKRECRPLFLVDTHSGWEFKKQLLERSKRTKVCQEIWSSKRVWNLGEVSSMGDLESKQRSLLGTRVGTGNYDGWKDKSVTKLQISKRFNRSSRGNTKVKNVAKGDLRLSSVGQDKNASAKSQAAEFSCSFDVSYEKALLCEEGFTSLHCIDVNDELTRSTNEAYQASPNSVLEPDNSSSSENGESVCADLNGLWMKLQILMSESEENESNKSESVVLSNEDSTERSVSVGQSTKPVRRLGPKESQQFSYLVNMLDKMGFHGDNVESDFERCITNPMIFKTLEKKYENEKSWSKADRRLLFDRINIRLTEVVWSKTLRRKMSNVLKRDVVEEELWNMLLGQEKEVNVDLSKNSVWEEPWLELRDEVDAIVVEIEAFLFNELAAELVAV</sequence>
<dbReference type="Proteomes" id="UP001206925">
    <property type="component" value="Unassembled WGS sequence"/>
</dbReference>
<keyword evidence="4" id="KW-1185">Reference proteome</keyword>
<organism evidence="3 4">
    <name type="scientific">Ambrosia artemisiifolia</name>
    <name type="common">Common ragweed</name>
    <dbReference type="NCBI Taxonomy" id="4212"/>
    <lineage>
        <taxon>Eukaryota</taxon>
        <taxon>Viridiplantae</taxon>
        <taxon>Streptophyta</taxon>
        <taxon>Embryophyta</taxon>
        <taxon>Tracheophyta</taxon>
        <taxon>Spermatophyta</taxon>
        <taxon>Magnoliopsida</taxon>
        <taxon>eudicotyledons</taxon>
        <taxon>Gunneridae</taxon>
        <taxon>Pentapetalae</taxon>
        <taxon>asterids</taxon>
        <taxon>campanulids</taxon>
        <taxon>Asterales</taxon>
        <taxon>Asteraceae</taxon>
        <taxon>Asteroideae</taxon>
        <taxon>Heliantheae alliance</taxon>
        <taxon>Heliantheae</taxon>
        <taxon>Ambrosia</taxon>
    </lineage>
</organism>
<feature type="compositionally biased region" description="Basic residues" evidence="1">
    <location>
        <begin position="56"/>
        <end position="67"/>
    </location>
</feature>